<protein>
    <submittedName>
        <fullName evidence="1">DUF4362 domain-containing protein</fullName>
    </submittedName>
</protein>
<sequence length="250" mass="28970">MKRISRVVIAFSLLFLLTSCGSKDKEEPKKREVAERINWELVKQVSGVWLGEGEKEKKVYTIAFKDHELFINNEALEVTGTEKNMVLTQTEKGKIFFYDFQIEGDELTVMPSFPVKEGQTGGVLAPFKLVPIQHKEVEKRNGHEEDVVTYEKAWQDMYALYNEQTPFSLSITQYTKEGDPIFEQVTFDGTQLSYTHDNTKDKFGEKDVKNWHYKQLDYKEKQGADNKGTKAFILSEPVEKEADKEVVFDW</sequence>
<dbReference type="InterPro" id="IPR025372">
    <property type="entry name" value="DUF4362"/>
</dbReference>
<dbReference type="Pfam" id="PF14275">
    <property type="entry name" value="DUF4362"/>
    <property type="match status" value="1"/>
</dbReference>
<evidence type="ECO:0000313" key="2">
    <source>
        <dbReference type="Proteomes" id="UP000664857"/>
    </source>
</evidence>
<keyword evidence="2" id="KW-1185">Reference proteome</keyword>
<reference evidence="1 2" key="1">
    <citation type="submission" date="2021-03" db="EMBL/GenBank/DDBJ databases">
        <title>Enterococcal diversity collection.</title>
        <authorList>
            <person name="Gilmore M.S."/>
            <person name="Schwartzman J."/>
            <person name="Van Tyne D."/>
            <person name="Martin M."/>
            <person name="Earl A.M."/>
            <person name="Manson A.L."/>
            <person name="Straub T."/>
            <person name="Salamzade R."/>
            <person name="Saavedra J."/>
            <person name="Lebreton F."/>
            <person name="Prichula J."/>
            <person name="Schaufler K."/>
            <person name="Gaca A."/>
            <person name="Sgardioli B."/>
            <person name="Wagenaar J."/>
            <person name="Strong T."/>
        </authorList>
    </citation>
    <scope>NUCLEOTIDE SEQUENCE [LARGE SCALE GENOMIC DNA]</scope>
    <source>
        <strain evidence="1 2">DIV0080</strain>
    </source>
</reference>
<comment type="caution">
    <text evidence="1">The sequence shown here is derived from an EMBL/GenBank/DDBJ whole genome shotgun (WGS) entry which is preliminary data.</text>
</comment>
<proteinExistence type="predicted"/>
<accession>A0ABS3HRA0</accession>
<evidence type="ECO:0000313" key="1">
    <source>
        <dbReference type="EMBL" id="MBO0476289.1"/>
    </source>
</evidence>
<dbReference type="EMBL" id="JAFLVX010000014">
    <property type="protein sequence ID" value="MBO0476289.1"/>
    <property type="molecule type" value="Genomic_DNA"/>
</dbReference>
<organism evidence="1 2">
    <name type="scientific">Candidatus Vagococcus giribetii</name>
    <dbReference type="NCBI Taxonomy" id="2230876"/>
    <lineage>
        <taxon>Bacteria</taxon>
        <taxon>Bacillati</taxon>
        <taxon>Bacillota</taxon>
        <taxon>Bacilli</taxon>
        <taxon>Lactobacillales</taxon>
        <taxon>Enterococcaceae</taxon>
        <taxon>Vagococcus</taxon>
    </lineage>
</organism>
<dbReference type="RefSeq" id="WP_206965241.1">
    <property type="nucleotide sequence ID" value="NZ_JAFLVX010000014.1"/>
</dbReference>
<name>A0ABS3HRA0_9ENTE</name>
<dbReference type="PROSITE" id="PS51257">
    <property type="entry name" value="PROKAR_LIPOPROTEIN"/>
    <property type="match status" value="1"/>
</dbReference>
<dbReference type="Proteomes" id="UP000664857">
    <property type="component" value="Unassembled WGS sequence"/>
</dbReference>
<gene>
    <name evidence="1" type="ORF">DOK76_04350</name>
</gene>